<evidence type="ECO:0000256" key="9">
    <source>
        <dbReference type="ARBA" id="ARBA00023125"/>
    </source>
</evidence>
<gene>
    <name evidence="15" type="ORF">HV819_05635</name>
</gene>
<dbReference type="RefSeq" id="WP_176269696.1">
    <property type="nucleotide sequence ID" value="NZ_JABVBA010000004.1"/>
</dbReference>
<proteinExistence type="inferred from homology"/>
<protein>
    <recommendedName>
        <fullName evidence="12">UvrABC system protein A</fullName>
    </recommendedName>
    <alternativeName>
        <fullName evidence="13">Excinuclease ABC subunit A</fullName>
    </alternativeName>
</protein>
<keyword evidence="10" id="KW-0234">DNA repair</keyword>
<keyword evidence="8" id="KW-0267">Excision nuclease</keyword>
<dbReference type="GO" id="GO:0005524">
    <property type="term" value="F:ATP binding"/>
    <property type="evidence" value="ECO:0007669"/>
    <property type="project" value="UniProtKB-KW"/>
</dbReference>
<dbReference type="Proteomes" id="UP000540919">
    <property type="component" value="Unassembled WGS sequence"/>
</dbReference>
<evidence type="ECO:0000259" key="14">
    <source>
        <dbReference type="PROSITE" id="PS50893"/>
    </source>
</evidence>
<evidence type="ECO:0000256" key="8">
    <source>
        <dbReference type="ARBA" id="ARBA00022881"/>
    </source>
</evidence>
<evidence type="ECO:0000256" key="4">
    <source>
        <dbReference type="ARBA" id="ARBA00022741"/>
    </source>
</evidence>
<sequence length="757" mass="85371">MNDYIEVKNARTNNLKNISVKIPKHKLIAITGVSGSGKSSFVFDTIASESQRLLNETYSSYVQNLLPKYKKPPVDFISNLPVSLVINQKRIRGNSRSIVGTVTDIYSDLRLLYSRLARPFIGYSMKYSFNNPAGMCKTCQGLGEVNSIDVNKLIDFDKSLNGNAINFPTFKDGGWRLTRYTESGYFDNDKKISAYNKDELDLLLYSQKIKPENPNPNWHKTAKYFGVIPRIMESFVNVENPQCKKDLDRILIKETCPTCHGARLNEEVLSAKIKGKSIADCTNMEINDLFDFVAEIKDENVSEITHGLKIKLKSLSLVGLDYLKLNQPTTILSGGESQRIKMIKYLNSSLSDVLYIFDEPSVGLHPEDIKEIINIFKGLKDKGNTVLYVDHDLDMIKECDYLINFGEGAGRQGGEITFQGSYSQLLKSSTITAKSFLKKHLINEEKKDFLTFYELNNVSKNNIKNISIKIPKNALTLVTGLAGSGKSTLIRELFKDKYPDSTILDQSLPVGSSRSNIVTYLGIYDEIKKIFSKENKVDKSLFSVTGKGACSECKGKGTIKLDLAYLGDSEYICEKCQGKRFNDKALSYLYRSKNISQVFELTAIEARKMFYDNPKINAVLESLIEANLSYIKLGQTLDTFSGGELQRLKIAQMLLNNISEIIILDEPTTGLHESDIENLMNLMHELIRKGYTLIIIEHNLSVISKADWIIDLGPKGGKLGGKLMFQGYPIDFIKYRNSYTAEHLRQFINRGKIISYD</sequence>
<dbReference type="SUPFAM" id="SSF52540">
    <property type="entry name" value="P-loop containing nucleoside triphosphate hydrolases"/>
    <property type="match status" value="2"/>
</dbReference>
<name>A0ABX2N9W6_9FIRM</name>
<keyword evidence="7 15" id="KW-0067">ATP-binding</keyword>
<accession>A0ABX2N9W6</accession>
<comment type="similarity">
    <text evidence="11">Belongs to the ABC transporter superfamily. UvrA family.</text>
</comment>
<dbReference type="PROSITE" id="PS50893">
    <property type="entry name" value="ABC_TRANSPORTER_2"/>
    <property type="match status" value="1"/>
</dbReference>
<evidence type="ECO:0000256" key="6">
    <source>
        <dbReference type="ARBA" id="ARBA00022769"/>
    </source>
</evidence>
<evidence type="ECO:0000256" key="7">
    <source>
        <dbReference type="ARBA" id="ARBA00022840"/>
    </source>
</evidence>
<dbReference type="Gene3D" id="1.20.1580.10">
    <property type="entry name" value="ABC transporter ATPase like domain"/>
    <property type="match status" value="2"/>
</dbReference>
<dbReference type="PANTHER" id="PTHR43152:SF3">
    <property type="entry name" value="UVRABC SYSTEM PROTEIN A"/>
    <property type="match status" value="1"/>
</dbReference>
<evidence type="ECO:0000256" key="13">
    <source>
        <dbReference type="ARBA" id="ARBA00042156"/>
    </source>
</evidence>
<dbReference type="CDD" id="cd03270">
    <property type="entry name" value="ABC_UvrA_I"/>
    <property type="match status" value="1"/>
</dbReference>
<dbReference type="InterPro" id="IPR027417">
    <property type="entry name" value="P-loop_NTPase"/>
</dbReference>
<dbReference type="Pfam" id="PF00005">
    <property type="entry name" value="ABC_tran"/>
    <property type="match status" value="1"/>
</dbReference>
<keyword evidence="16" id="KW-1185">Reference proteome</keyword>
<keyword evidence="2" id="KW-0963">Cytoplasm</keyword>
<keyword evidence="3" id="KW-0677">Repeat</keyword>
<evidence type="ECO:0000256" key="2">
    <source>
        <dbReference type="ARBA" id="ARBA00022490"/>
    </source>
</evidence>
<dbReference type="PANTHER" id="PTHR43152">
    <property type="entry name" value="UVRABC SYSTEM PROTEIN A"/>
    <property type="match status" value="1"/>
</dbReference>
<dbReference type="InterPro" id="IPR017871">
    <property type="entry name" value="ABC_transporter-like_CS"/>
</dbReference>
<evidence type="ECO:0000256" key="5">
    <source>
        <dbReference type="ARBA" id="ARBA00022763"/>
    </source>
</evidence>
<comment type="subcellular location">
    <subcellularLocation>
        <location evidence="1">Cytoplasm</location>
    </subcellularLocation>
</comment>
<organism evidence="15 16">
    <name type="scientific">Anaerococcus faecalis</name>
    <dbReference type="NCBI Taxonomy" id="2742993"/>
    <lineage>
        <taxon>Bacteria</taxon>
        <taxon>Bacillati</taxon>
        <taxon>Bacillota</taxon>
        <taxon>Tissierellia</taxon>
        <taxon>Tissierellales</taxon>
        <taxon>Peptoniphilaceae</taxon>
        <taxon>Anaerococcus</taxon>
    </lineage>
</organism>
<evidence type="ECO:0000256" key="1">
    <source>
        <dbReference type="ARBA" id="ARBA00004496"/>
    </source>
</evidence>
<keyword evidence="6" id="KW-0228">DNA excision</keyword>
<feature type="domain" description="ABC transporter" evidence="14">
    <location>
        <begin position="445"/>
        <end position="745"/>
    </location>
</feature>
<evidence type="ECO:0000256" key="12">
    <source>
        <dbReference type="ARBA" id="ARBA00039316"/>
    </source>
</evidence>
<comment type="caution">
    <text evidence="15">The sequence shown here is derived from an EMBL/GenBank/DDBJ whole genome shotgun (WGS) entry which is preliminary data.</text>
</comment>
<evidence type="ECO:0000256" key="11">
    <source>
        <dbReference type="ARBA" id="ARBA00038000"/>
    </source>
</evidence>
<keyword evidence="4" id="KW-0547">Nucleotide-binding</keyword>
<dbReference type="EMBL" id="JABVBA010000004">
    <property type="protein sequence ID" value="NVF11463.1"/>
    <property type="molecule type" value="Genomic_DNA"/>
</dbReference>
<dbReference type="Gene3D" id="3.40.50.300">
    <property type="entry name" value="P-loop containing nucleotide triphosphate hydrolases"/>
    <property type="match status" value="2"/>
</dbReference>
<dbReference type="Gene3D" id="1.10.8.280">
    <property type="entry name" value="ABC transporter ATPase domain-like"/>
    <property type="match status" value="1"/>
</dbReference>
<evidence type="ECO:0000313" key="15">
    <source>
        <dbReference type="EMBL" id="NVF11463.1"/>
    </source>
</evidence>
<evidence type="ECO:0000313" key="16">
    <source>
        <dbReference type="Proteomes" id="UP000540919"/>
    </source>
</evidence>
<evidence type="ECO:0000256" key="3">
    <source>
        <dbReference type="ARBA" id="ARBA00022737"/>
    </source>
</evidence>
<keyword evidence="5" id="KW-0227">DNA damage</keyword>
<evidence type="ECO:0000256" key="10">
    <source>
        <dbReference type="ARBA" id="ARBA00023204"/>
    </source>
</evidence>
<reference evidence="15 16" key="1">
    <citation type="submission" date="2020-06" db="EMBL/GenBank/DDBJ databases">
        <title>Anaerococcus sp. nov., isolated form swine feces.</title>
        <authorList>
            <person name="Yu S."/>
        </authorList>
    </citation>
    <scope>NUCLEOTIDE SEQUENCE [LARGE SCALE GENOMIC DNA]</scope>
    <source>
        <strain evidence="15 16">AGMB00486</strain>
    </source>
</reference>
<keyword evidence="9" id="KW-0238">DNA-binding</keyword>
<dbReference type="InterPro" id="IPR003439">
    <property type="entry name" value="ABC_transporter-like_ATP-bd"/>
</dbReference>
<dbReference type="PROSITE" id="PS00211">
    <property type="entry name" value="ABC_TRANSPORTER_1"/>
    <property type="match status" value="2"/>
</dbReference>